<organism evidence="1 2">
    <name type="scientific">Etheostoma spectabile</name>
    <name type="common">orangethroat darter</name>
    <dbReference type="NCBI Taxonomy" id="54343"/>
    <lineage>
        <taxon>Eukaryota</taxon>
        <taxon>Metazoa</taxon>
        <taxon>Chordata</taxon>
        <taxon>Craniata</taxon>
        <taxon>Vertebrata</taxon>
        <taxon>Euteleostomi</taxon>
        <taxon>Actinopterygii</taxon>
        <taxon>Neopterygii</taxon>
        <taxon>Teleostei</taxon>
        <taxon>Neoteleostei</taxon>
        <taxon>Acanthomorphata</taxon>
        <taxon>Eupercaria</taxon>
        <taxon>Perciformes</taxon>
        <taxon>Percoidei</taxon>
        <taxon>Percidae</taxon>
        <taxon>Etheostomatinae</taxon>
        <taxon>Etheostoma</taxon>
    </lineage>
</organism>
<gene>
    <name evidence="1" type="ORF">FQN60_014143</name>
</gene>
<accession>A0A5J5D9P9</accession>
<evidence type="ECO:0000313" key="2">
    <source>
        <dbReference type="Proteomes" id="UP000327493"/>
    </source>
</evidence>
<reference evidence="1 2" key="1">
    <citation type="submission" date="2019-08" db="EMBL/GenBank/DDBJ databases">
        <title>A chromosome-level genome assembly, high-density linkage maps, and genome scans reveal the genomic architecture of hybrid incompatibilities underlying speciation via character displacement in darters (Percidae: Etheostominae).</title>
        <authorList>
            <person name="Moran R.L."/>
            <person name="Catchen J.M."/>
            <person name="Fuller R.C."/>
        </authorList>
    </citation>
    <scope>NUCLEOTIDE SEQUENCE [LARGE SCALE GENOMIC DNA]</scope>
    <source>
        <strain evidence="1">EspeVRDwgs_2016</strain>
        <tissue evidence="1">Muscle</tissue>
    </source>
</reference>
<dbReference type="Proteomes" id="UP000327493">
    <property type="component" value="Chromosome 8"/>
</dbReference>
<proteinExistence type="predicted"/>
<evidence type="ECO:0000313" key="1">
    <source>
        <dbReference type="EMBL" id="KAA8590209.1"/>
    </source>
</evidence>
<keyword evidence="2" id="KW-1185">Reference proteome</keyword>
<dbReference type="AlphaFoldDB" id="A0A5J5D9P9"/>
<name>A0A5J5D9P9_9PERO</name>
<sequence length="93" mass="10815">MRGRPGPALLSDLSWETDQWQEGRPPCQKMDCCPVLVSDLPVLCSRIDGVVTVVKAEHPNSTRHDLYWETREDRTKRLFRHYTVGSYDNFTSY</sequence>
<comment type="caution">
    <text evidence="1">The sequence shown here is derived from an EMBL/GenBank/DDBJ whole genome shotgun (WGS) entry which is preliminary data.</text>
</comment>
<protein>
    <submittedName>
        <fullName evidence="1">Uncharacterized protein</fullName>
    </submittedName>
</protein>
<feature type="non-terminal residue" evidence="1">
    <location>
        <position position="93"/>
    </location>
</feature>
<dbReference type="EMBL" id="VOFY01000008">
    <property type="protein sequence ID" value="KAA8590209.1"/>
    <property type="molecule type" value="Genomic_DNA"/>
</dbReference>